<protein>
    <recommendedName>
        <fullName evidence="1">HRDC domain-containing protein</fullName>
    </recommendedName>
</protein>
<evidence type="ECO:0000313" key="2">
    <source>
        <dbReference type="EMBL" id="RXE57521.1"/>
    </source>
</evidence>
<dbReference type="EMBL" id="RLII01000072">
    <property type="protein sequence ID" value="RXE57521.1"/>
    <property type="molecule type" value="Genomic_DNA"/>
</dbReference>
<reference evidence="3" key="1">
    <citation type="submission" date="2018-11" db="EMBL/GenBank/DDBJ databases">
        <title>Genome sequencing of a novel mesophilic and cellulolytic organism within the genus Hungateiclostridium.</title>
        <authorList>
            <person name="Rettenmaier R."/>
            <person name="Liebl W."/>
            <person name="Zverlov V."/>
        </authorList>
    </citation>
    <scope>NUCLEOTIDE SEQUENCE [LARGE SCALE GENOMIC DNA]</scope>
    <source>
        <strain evidence="3">N2K1</strain>
    </source>
</reference>
<dbReference type="Pfam" id="PF00570">
    <property type="entry name" value="HRDC"/>
    <property type="match status" value="1"/>
</dbReference>
<feature type="domain" description="HRDC" evidence="1">
    <location>
        <begin position="81"/>
        <end position="159"/>
    </location>
</feature>
<evidence type="ECO:0000313" key="3">
    <source>
        <dbReference type="Proteomes" id="UP000289166"/>
    </source>
</evidence>
<dbReference type="InterPro" id="IPR010997">
    <property type="entry name" value="HRDC-like_sf"/>
</dbReference>
<dbReference type="OrthoDB" id="9763310at2"/>
<proteinExistence type="predicted"/>
<evidence type="ECO:0000259" key="1">
    <source>
        <dbReference type="PROSITE" id="PS50967"/>
    </source>
</evidence>
<dbReference type="Proteomes" id="UP000289166">
    <property type="component" value="Unassembled WGS sequence"/>
</dbReference>
<dbReference type="GO" id="GO:0003676">
    <property type="term" value="F:nucleic acid binding"/>
    <property type="evidence" value="ECO:0007669"/>
    <property type="project" value="InterPro"/>
</dbReference>
<dbReference type="Gene3D" id="1.10.150.80">
    <property type="entry name" value="HRDC domain"/>
    <property type="match status" value="1"/>
</dbReference>
<dbReference type="RefSeq" id="WP_128706587.1">
    <property type="nucleotide sequence ID" value="NZ_RLII01000072.1"/>
</dbReference>
<sequence>MKLVIDSKGASGSLHLNISGFSIELSDISATGKVAVIEDSGNVSIEVLPFEEKVFVDKVTDDLQEVEQAEPLSEALQEVLDISPDLLFQRLVALRREIAKEEKLPPYIIFHDTSLKDMVSKLPVDLEAMKNVSGVGHAKLEKYGSRFIEAIRGYLAESA</sequence>
<dbReference type="SUPFAM" id="SSF47819">
    <property type="entry name" value="HRDC-like"/>
    <property type="match status" value="1"/>
</dbReference>
<keyword evidence="3" id="KW-1185">Reference proteome</keyword>
<dbReference type="AlphaFoldDB" id="A0A4Q0I0F8"/>
<dbReference type="GO" id="GO:0000166">
    <property type="term" value="F:nucleotide binding"/>
    <property type="evidence" value="ECO:0007669"/>
    <property type="project" value="InterPro"/>
</dbReference>
<comment type="caution">
    <text evidence="2">The sequence shown here is derived from an EMBL/GenBank/DDBJ whole genome shotgun (WGS) entry which is preliminary data.</text>
</comment>
<name>A0A4Q0I0F8_9FIRM</name>
<dbReference type="SMART" id="SM00341">
    <property type="entry name" value="HRDC"/>
    <property type="match status" value="1"/>
</dbReference>
<dbReference type="InterPro" id="IPR044876">
    <property type="entry name" value="HRDC_dom_sf"/>
</dbReference>
<accession>A0A4Q0I0F8</accession>
<organism evidence="2 3">
    <name type="scientific">Acetivibrio mesophilus</name>
    <dbReference type="NCBI Taxonomy" id="2487273"/>
    <lineage>
        <taxon>Bacteria</taxon>
        <taxon>Bacillati</taxon>
        <taxon>Bacillota</taxon>
        <taxon>Clostridia</taxon>
        <taxon>Eubacteriales</taxon>
        <taxon>Oscillospiraceae</taxon>
        <taxon>Acetivibrio</taxon>
    </lineage>
</organism>
<dbReference type="PROSITE" id="PS50967">
    <property type="entry name" value="HRDC"/>
    <property type="match status" value="1"/>
</dbReference>
<gene>
    <name evidence="2" type="ORF">EFD62_17265</name>
</gene>
<dbReference type="InterPro" id="IPR002121">
    <property type="entry name" value="HRDC_dom"/>
</dbReference>